<dbReference type="Pfam" id="PF03808">
    <property type="entry name" value="Glyco_tran_WecG"/>
    <property type="match status" value="1"/>
</dbReference>
<accession>A0A420ZDU6</accession>
<dbReference type="InterPro" id="IPR004629">
    <property type="entry name" value="WecG_TagA_CpsF"/>
</dbReference>
<keyword evidence="2" id="KW-0808">Transferase</keyword>
<dbReference type="CDD" id="cd06533">
    <property type="entry name" value="Glyco_transf_WecG_TagA"/>
    <property type="match status" value="1"/>
</dbReference>
<dbReference type="GO" id="GO:0016758">
    <property type="term" value="F:hexosyltransferase activity"/>
    <property type="evidence" value="ECO:0007669"/>
    <property type="project" value="TreeGrafter"/>
</dbReference>
<dbReference type="EMBL" id="QMNG01000001">
    <property type="protein sequence ID" value="RLC37860.1"/>
    <property type="molecule type" value="Genomic_DNA"/>
</dbReference>
<name>A0A420ZDU6_UNCK3</name>
<organism evidence="3 4">
    <name type="scientific">candidate division Kazan bacterium</name>
    <dbReference type="NCBI Taxonomy" id="2202143"/>
    <lineage>
        <taxon>Bacteria</taxon>
        <taxon>Bacteria division Kazan-3B-28</taxon>
    </lineage>
</organism>
<dbReference type="AlphaFoldDB" id="A0A420ZDU6"/>
<reference evidence="3 4" key="1">
    <citation type="submission" date="2018-06" db="EMBL/GenBank/DDBJ databases">
        <title>Extensive metabolic versatility and redundancy in microbially diverse, dynamic hydrothermal sediments.</title>
        <authorList>
            <person name="Dombrowski N."/>
            <person name="Teske A."/>
            <person name="Baker B.J."/>
        </authorList>
    </citation>
    <scope>NUCLEOTIDE SEQUENCE [LARGE SCALE GENOMIC DNA]</scope>
    <source>
        <strain evidence="3">B79_G16</strain>
    </source>
</reference>
<dbReference type="PANTHER" id="PTHR34136">
    <property type="match status" value="1"/>
</dbReference>
<dbReference type="NCBIfam" id="TIGR00696">
    <property type="entry name" value="wecG_tagA_cpsF"/>
    <property type="match status" value="1"/>
</dbReference>
<evidence type="ECO:0000313" key="4">
    <source>
        <dbReference type="Proteomes" id="UP000281261"/>
    </source>
</evidence>
<dbReference type="PANTHER" id="PTHR34136:SF1">
    <property type="entry name" value="UDP-N-ACETYL-D-MANNOSAMINURONIC ACID TRANSFERASE"/>
    <property type="match status" value="1"/>
</dbReference>
<comment type="caution">
    <text evidence="3">The sequence shown here is derived from an EMBL/GenBank/DDBJ whole genome shotgun (WGS) entry which is preliminary data.</text>
</comment>
<sequence>MTSLSSVKILGVKVHTITLPQALQEIIAMIHTRRNHYIVTPNPEMVMYANLHPWFREVLNNSSLSLADGVGLLWAAKYLSLPITNIPVLKQIQEWWQWLWTSAAVVLAPRLLNVIPERLTGADMVWEMAKLASERGWRIFLLGAGPGVALKAARVMQQLYPRLNVVEVMVGPPHEDEEEVIRRIQQTNPQIIFLAFPADKQMKWIKNFLPRLHKSIAIGIGGALDFIVGGAAMQAGANATPARRAPEWMRDRGLEWLWRLISQPWRKDRIKTATIEFMKAVRHEKLARL</sequence>
<evidence type="ECO:0000256" key="2">
    <source>
        <dbReference type="ARBA" id="ARBA00022679"/>
    </source>
</evidence>
<evidence type="ECO:0000256" key="1">
    <source>
        <dbReference type="ARBA" id="ARBA00022676"/>
    </source>
</evidence>
<proteinExistence type="predicted"/>
<evidence type="ECO:0008006" key="5">
    <source>
        <dbReference type="Google" id="ProtNLM"/>
    </source>
</evidence>
<gene>
    <name evidence="3" type="ORF">DRH29_00385</name>
</gene>
<dbReference type="Proteomes" id="UP000281261">
    <property type="component" value="Unassembled WGS sequence"/>
</dbReference>
<protein>
    <recommendedName>
        <fullName evidence="5">Glycosyltransferase</fullName>
    </recommendedName>
</protein>
<evidence type="ECO:0000313" key="3">
    <source>
        <dbReference type="EMBL" id="RLC37860.1"/>
    </source>
</evidence>
<keyword evidence="1" id="KW-0328">Glycosyltransferase</keyword>